<protein>
    <recommendedName>
        <fullName evidence="11">Phytocyanin domain-containing protein</fullName>
    </recommendedName>
</protein>
<dbReference type="PANTHER" id="PTHR33021">
    <property type="entry name" value="BLUE COPPER PROTEIN"/>
    <property type="match status" value="1"/>
</dbReference>
<accession>A0AA88R900</accession>
<feature type="domain" description="Phytocyanin" evidence="11">
    <location>
        <begin position="33"/>
        <end position="137"/>
    </location>
</feature>
<feature type="compositionally biased region" description="Pro residues" evidence="10">
    <location>
        <begin position="153"/>
        <end position="170"/>
    </location>
</feature>
<keyword evidence="2" id="KW-1003">Cell membrane</keyword>
<dbReference type="GO" id="GO:0009055">
    <property type="term" value="F:electron transfer activity"/>
    <property type="evidence" value="ECO:0007669"/>
    <property type="project" value="InterPro"/>
</dbReference>
<organism evidence="12 13">
    <name type="scientific">Escallonia rubra</name>
    <dbReference type="NCBI Taxonomy" id="112253"/>
    <lineage>
        <taxon>Eukaryota</taxon>
        <taxon>Viridiplantae</taxon>
        <taxon>Streptophyta</taxon>
        <taxon>Embryophyta</taxon>
        <taxon>Tracheophyta</taxon>
        <taxon>Spermatophyta</taxon>
        <taxon>Magnoliopsida</taxon>
        <taxon>eudicotyledons</taxon>
        <taxon>Gunneridae</taxon>
        <taxon>Pentapetalae</taxon>
        <taxon>asterids</taxon>
        <taxon>campanulids</taxon>
        <taxon>Escalloniales</taxon>
        <taxon>Escalloniaceae</taxon>
        <taxon>Escallonia</taxon>
    </lineage>
</organism>
<evidence type="ECO:0000256" key="3">
    <source>
        <dbReference type="ARBA" id="ARBA00022622"/>
    </source>
</evidence>
<dbReference type="CDD" id="cd11019">
    <property type="entry name" value="OsENODL1_like"/>
    <property type="match status" value="1"/>
</dbReference>
<feature type="region of interest" description="Disordered" evidence="10">
    <location>
        <begin position="144"/>
        <end position="181"/>
    </location>
</feature>
<keyword evidence="3" id="KW-0336">GPI-anchor</keyword>
<keyword evidence="8" id="KW-0449">Lipoprotein</keyword>
<comment type="subcellular location">
    <subcellularLocation>
        <location evidence="1">Cell membrane</location>
        <topology evidence="1">Lipid-anchor</topology>
        <topology evidence="1">GPI-anchor</topology>
    </subcellularLocation>
</comment>
<comment type="caution">
    <text evidence="12">The sequence shown here is derived from an EMBL/GenBank/DDBJ whole genome shotgun (WGS) entry which is preliminary data.</text>
</comment>
<evidence type="ECO:0000256" key="5">
    <source>
        <dbReference type="ARBA" id="ARBA00023136"/>
    </source>
</evidence>
<evidence type="ECO:0000313" key="13">
    <source>
        <dbReference type="Proteomes" id="UP001187471"/>
    </source>
</evidence>
<evidence type="ECO:0000256" key="2">
    <source>
        <dbReference type="ARBA" id="ARBA00022475"/>
    </source>
</evidence>
<dbReference type="PROSITE" id="PS51485">
    <property type="entry name" value="PHYTOCYANIN"/>
    <property type="match status" value="1"/>
</dbReference>
<dbReference type="EMBL" id="JAVXUO010001214">
    <property type="protein sequence ID" value="KAK2984813.1"/>
    <property type="molecule type" value="Genomic_DNA"/>
</dbReference>
<evidence type="ECO:0000256" key="7">
    <source>
        <dbReference type="ARBA" id="ARBA00023180"/>
    </source>
</evidence>
<gene>
    <name evidence="12" type="ORF">RJ640_004638</name>
</gene>
<name>A0AA88R900_9ASTE</name>
<dbReference type="InterPro" id="IPR041846">
    <property type="entry name" value="ENL_dom"/>
</dbReference>
<dbReference type="Pfam" id="PF02298">
    <property type="entry name" value="Cu_bind_like"/>
    <property type="match status" value="1"/>
</dbReference>
<evidence type="ECO:0000256" key="10">
    <source>
        <dbReference type="SAM" id="MobiDB-lite"/>
    </source>
</evidence>
<dbReference type="InterPro" id="IPR039391">
    <property type="entry name" value="Phytocyanin-like"/>
</dbReference>
<dbReference type="GO" id="GO:0005886">
    <property type="term" value="C:plasma membrane"/>
    <property type="evidence" value="ECO:0007669"/>
    <property type="project" value="UniProtKB-SubCell"/>
</dbReference>
<dbReference type="FunFam" id="2.60.40.420:FF:000010">
    <property type="entry name" value="Early nodulin-like protein 1"/>
    <property type="match status" value="1"/>
</dbReference>
<dbReference type="InterPro" id="IPR008972">
    <property type="entry name" value="Cupredoxin"/>
</dbReference>
<dbReference type="SUPFAM" id="SSF49503">
    <property type="entry name" value="Cupredoxins"/>
    <property type="match status" value="1"/>
</dbReference>
<evidence type="ECO:0000256" key="6">
    <source>
        <dbReference type="ARBA" id="ARBA00023157"/>
    </source>
</evidence>
<sequence>MAYTISRTNHLDRVLGVLGIFSLLLLVPKGNAYEFIVGGSKGWSDPTDSNATSYNMWAESKRFSIGDTISFVYPADKDSVLLVTPEDYANCGTKRPIEKFTDGHTQFKFNHSGPHYFISGVKEHCEKNEKLVVVVLAYRSNHGNSTDTYANSPPSPAPASEESPPPPAPTEAPTAGTPHPSGAASITMSLVSVAGAFAGSSLLLAF</sequence>
<evidence type="ECO:0000256" key="4">
    <source>
        <dbReference type="ARBA" id="ARBA00022729"/>
    </source>
</evidence>
<dbReference type="PANTHER" id="PTHR33021:SF253">
    <property type="entry name" value="EARLY NODULIN-LIKE PROTEIN 9"/>
    <property type="match status" value="1"/>
</dbReference>
<comment type="similarity">
    <text evidence="9">Belongs to the early nodulin-like (ENODL) family.</text>
</comment>
<keyword evidence="13" id="KW-1185">Reference proteome</keyword>
<evidence type="ECO:0000256" key="1">
    <source>
        <dbReference type="ARBA" id="ARBA00004609"/>
    </source>
</evidence>
<reference evidence="12" key="1">
    <citation type="submission" date="2022-12" db="EMBL/GenBank/DDBJ databases">
        <title>Draft genome assemblies for two species of Escallonia (Escalloniales).</title>
        <authorList>
            <person name="Chanderbali A."/>
            <person name="Dervinis C."/>
            <person name="Anghel I."/>
            <person name="Soltis D."/>
            <person name="Soltis P."/>
            <person name="Zapata F."/>
        </authorList>
    </citation>
    <scope>NUCLEOTIDE SEQUENCE</scope>
    <source>
        <strain evidence="12">UCBG92.1500</strain>
        <tissue evidence="12">Leaf</tissue>
    </source>
</reference>
<keyword evidence="4" id="KW-0732">Signal</keyword>
<keyword evidence="5" id="KW-0472">Membrane</keyword>
<dbReference type="GO" id="GO:0098552">
    <property type="term" value="C:side of membrane"/>
    <property type="evidence" value="ECO:0007669"/>
    <property type="project" value="UniProtKB-KW"/>
</dbReference>
<proteinExistence type="inferred from homology"/>
<keyword evidence="7" id="KW-0325">Glycoprotein</keyword>
<dbReference type="Proteomes" id="UP001187471">
    <property type="component" value="Unassembled WGS sequence"/>
</dbReference>
<keyword evidence="6" id="KW-1015">Disulfide bond</keyword>
<evidence type="ECO:0000259" key="11">
    <source>
        <dbReference type="PROSITE" id="PS51485"/>
    </source>
</evidence>
<evidence type="ECO:0000256" key="8">
    <source>
        <dbReference type="ARBA" id="ARBA00023288"/>
    </source>
</evidence>
<dbReference type="AlphaFoldDB" id="A0AA88R900"/>
<evidence type="ECO:0000256" key="9">
    <source>
        <dbReference type="ARBA" id="ARBA00035011"/>
    </source>
</evidence>
<dbReference type="Gene3D" id="2.60.40.420">
    <property type="entry name" value="Cupredoxins - blue copper proteins"/>
    <property type="match status" value="1"/>
</dbReference>
<dbReference type="InterPro" id="IPR003245">
    <property type="entry name" value="Phytocyanin_dom"/>
</dbReference>
<evidence type="ECO:0000313" key="12">
    <source>
        <dbReference type="EMBL" id="KAK2984813.1"/>
    </source>
</evidence>